<dbReference type="AlphaFoldDB" id="A0A7D5XEZ3"/>
<dbReference type="EMBL" id="CP058998">
    <property type="protein sequence ID" value="QLJ52873.1"/>
    <property type="molecule type" value="Genomic_DNA"/>
</dbReference>
<dbReference type="GO" id="GO:0051920">
    <property type="term" value="F:peroxiredoxin activity"/>
    <property type="evidence" value="ECO:0007669"/>
    <property type="project" value="InterPro"/>
</dbReference>
<evidence type="ECO:0000259" key="1">
    <source>
        <dbReference type="Pfam" id="PF02627"/>
    </source>
</evidence>
<dbReference type="InterPro" id="IPR003779">
    <property type="entry name" value="CMD-like"/>
</dbReference>
<dbReference type="Gene3D" id="1.20.1290.10">
    <property type="entry name" value="AhpD-like"/>
    <property type="match status" value="1"/>
</dbReference>
<dbReference type="SUPFAM" id="SSF69118">
    <property type="entry name" value="AhpD-like"/>
    <property type="match status" value="1"/>
</dbReference>
<accession>A0A7D5XEZ3</accession>
<dbReference type="KEGG" id="flt:Sv326_0698"/>
<evidence type="ECO:0000313" key="2">
    <source>
        <dbReference type="EMBL" id="QLJ52873.1"/>
    </source>
</evidence>
<dbReference type="Pfam" id="PF02627">
    <property type="entry name" value="CMD"/>
    <property type="match status" value="1"/>
</dbReference>
<gene>
    <name evidence="2" type="ORF">Sv326_0698</name>
</gene>
<organism evidence="2 3">
    <name type="scientific">Fermentimicrarchaeum limneticum</name>
    <dbReference type="NCBI Taxonomy" id="2795018"/>
    <lineage>
        <taxon>Archaea</taxon>
        <taxon>Candidatus Micrarchaeota</taxon>
        <taxon>Candidatus Fermentimicrarchaeales</taxon>
        <taxon>Candidatus Fermentimicrarchaeaceae</taxon>
        <taxon>Candidatus Fermentimicrarchaeum</taxon>
    </lineage>
</organism>
<dbReference type="Proteomes" id="UP000510821">
    <property type="component" value="Chromosome"/>
</dbReference>
<dbReference type="InterPro" id="IPR029032">
    <property type="entry name" value="AhpD-like"/>
</dbReference>
<proteinExistence type="predicted"/>
<sequence>MESKDYKKGLRIFEKVYREKAASTLNKIKSYDKELADVLIDTAYGRILSRPALDLKTKEMCIVSMLIPLGKTLALKRHINGALNVGVEPGHLKEVLVASHLYVGWPLCLDAFDTLQEVLEERKRKQKTGK</sequence>
<reference evidence="3" key="1">
    <citation type="submission" date="2020-07" db="EMBL/GenBank/DDBJ databases">
        <title>Metabolic diversity and evolutionary history of the archaeal phylum ###Micrarchaeota### uncovered from a freshwater lake metagenome.</title>
        <authorList>
            <person name="Kadnikov V.V."/>
            <person name="Savvichev A.S."/>
            <person name="Mardanov A.V."/>
            <person name="Beletsky A.V."/>
            <person name="Chupakov A.V."/>
            <person name="Kokryatskaya N.M."/>
            <person name="Pimenov N.V."/>
            <person name="Ravin N.V."/>
        </authorList>
    </citation>
    <scope>NUCLEOTIDE SEQUENCE [LARGE SCALE GENOMIC DNA]</scope>
</reference>
<dbReference type="InterPro" id="IPR052512">
    <property type="entry name" value="4CMD/NDH-1_regulator"/>
</dbReference>
<evidence type="ECO:0000313" key="3">
    <source>
        <dbReference type="Proteomes" id="UP000510821"/>
    </source>
</evidence>
<feature type="domain" description="Carboxymuconolactone decarboxylase-like" evidence="1">
    <location>
        <begin position="39"/>
        <end position="116"/>
    </location>
</feature>
<protein>
    <recommendedName>
        <fullName evidence="1">Carboxymuconolactone decarboxylase-like domain-containing protein</fullName>
    </recommendedName>
</protein>
<dbReference type="PANTHER" id="PTHR33570">
    <property type="entry name" value="4-CARBOXYMUCONOLACTONE DECARBOXYLASE FAMILY PROTEIN"/>
    <property type="match status" value="1"/>
</dbReference>
<dbReference type="PANTHER" id="PTHR33570:SF2">
    <property type="entry name" value="CARBOXYMUCONOLACTONE DECARBOXYLASE-LIKE DOMAIN-CONTAINING PROTEIN"/>
    <property type="match status" value="1"/>
</dbReference>
<name>A0A7D5XEZ3_FERL1</name>